<evidence type="ECO:0000256" key="1">
    <source>
        <dbReference type="SAM" id="MobiDB-lite"/>
    </source>
</evidence>
<organism evidence="2 3">
    <name type="scientific">Phaeosphaeria nodorum (strain SN15 / ATCC MYA-4574 / FGSC 10173)</name>
    <name type="common">Glume blotch fungus</name>
    <name type="synonym">Parastagonospora nodorum</name>
    <dbReference type="NCBI Taxonomy" id="321614"/>
    <lineage>
        <taxon>Eukaryota</taxon>
        <taxon>Fungi</taxon>
        <taxon>Dikarya</taxon>
        <taxon>Ascomycota</taxon>
        <taxon>Pezizomycotina</taxon>
        <taxon>Dothideomycetes</taxon>
        <taxon>Pleosporomycetidae</taxon>
        <taxon>Pleosporales</taxon>
        <taxon>Pleosporineae</taxon>
        <taxon>Phaeosphaeriaceae</taxon>
        <taxon>Parastagonospora</taxon>
    </lineage>
</organism>
<feature type="region of interest" description="Disordered" evidence="1">
    <location>
        <begin position="1"/>
        <end position="84"/>
    </location>
</feature>
<dbReference type="KEGG" id="pno:SNOG_03409"/>
<name>Q0UXV5_PHANO</name>
<dbReference type="Proteomes" id="UP000001055">
    <property type="component" value="Unassembled WGS sequence"/>
</dbReference>
<evidence type="ECO:0000313" key="3">
    <source>
        <dbReference type="Proteomes" id="UP000001055"/>
    </source>
</evidence>
<feature type="region of interest" description="Disordered" evidence="1">
    <location>
        <begin position="159"/>
        <end position="186"/>
    </location>
</feature>
<dbReference type="HOGENOM" id="CLU_1054157_0_0_1"/>
<proteinExistence type="predicted"/>
<dbReference type="AlphaFoldDB" id="Q0UXV5"/>
<dbReference type="VEuPathDB" id="FungiDB:JI435_034090"/>
<evidence type="ECO:0000313" key="2">
    <source>
        <dbReference type="EMBL" id="EAT88614.1"/>
    </source>
</evidence>
<protein>
    <submittedName>
        <fullName evidence="2">Uncharacterized protein</fullName>
    </submittedName>
</protein>
<dbReference type="GeneID" id="5970839"/>
<feature type="compositionally biased region" description="Pro residues" evidence="1">
    <location>
        <begin position="21"/>
        <end position="31"/>
    </location>
</feature>
<dbReference type="EMBL" id="CH445329">
    <property type="protein sequence ID" value="EAT88614.1"/>
    <property type="molecule type" value="Genomic_DNA"/>
</dbReference>
<sequence length="264" mass="27564">MANNHQPSVSDPDADMGDSPPSSPRFLPPQPGMSQVPPAYASPYPHPFAPQGDQGQGPPMHPPFTHLPTHIVRQNPYGPLPQSLQPPDRMLPPDHNLCATQGQPGGTYFQGYGQTPTPSASSYHNTPAPHAVEGDDIPWAPGHGEVRRFVAPLTDEQASQLPQAASPYPPASGNPTGGGPQNMGARQPYLPAFTLHNHPPLQALPTLMRTAIQAANLAATHQPAASRPTISSTVEAASTPVIVSAAMAVSPAMDVLTAMVASTA</sequence>
<dbReference type="InParanoid" id="Q0UXV5"/>
<reference evidence="3" key="1">
    <citation type="journal article" date="2007" name="Plant Cell">
        <title>Dothideomycete-plant interactions illuminated by genome sequencing and EST analysis of the wheat pathogen Stagonospora nodorum.</title>
        <authorList>
            <person name="Hane J.K."/>
            <person name="Lowe R.G."/>
            <person name="Solomon P.S."/>
            <person name="Tan K.C."/>
            <person name="Schoch C.L."/>
            <person name="Spatafora J.W."/>
            <person name="Crous P.W."/>
            <person name="Kodira C."/>
            <person name="Birren B.W."/>
            <person name="Galagan J.E."/>
            <person name="Torriani S.F."/>
            <person name="McDonald B.A."/>
            <person name="Oliver R.P."/>
        </authorList>
    </citation>
    <scope>NUCLEOTIDE SEQUENCE [LARGE SCALE GENOMIC DNA]</scope>
    <source>
        <strain evidence="3">SN15 / ATCC MYA-4574 / FGSC 10173</strain>
    </source>
</reference>
<gene>
    <name evidence="2" type="ORF">SNOG_03409</name>
</gene>
<dbReference type="RefSeq" id="XP_001793976.1">
    <property type="nucleotide sequence ID" value="XM_001793924.1"/>
</dbReference>
<accession>Q0UXV5</accession>